<name>A0A382S010_9ZZZZ</name>
<feature type="transmembrane region" description="Helical" evidence="1">
    <location>
        <begin position="139"/>
        <end position="157"/>
    </location>
</feature>
<keyword evidence="1" id="KW-0812">Transmembrane</keyword>
<dbReference type="InterPro" id="IPR036259">
    <property type="entry name" value="MFS_trans_sf"/>
</dbReference>
<evidence type="ECO:0000313" key="2">
    <source>
        <dbReference type="EMBL" id="SVD02755.1"/>
    </source>
</evidence>
<evidence type="ECO:0000256" key="1">
    <source>
        <dbReference type="SAM" id="Phobius"/>
    </source>
</evidence>
<sequence length="175" mass="18399">MLNFLNLKPYRTLIVLGAAQSFGQTATPILVLLGGIVGARIAPDPSWATLPLAIMIIGVACATIPASYLMFRFGRKAGFLIGTGVAILAGLVAAWSVDRGLFFVFCLAAFLTGNYAAFMQQFRFAVAESVATAEVPKCLSFLMLAGIVAAIVGPEVGNRFSHTEGLSDYVGSFLG</sequence>
<reference evidence="2" key="1">
    <citation type="submission" date="2018-05" db="EMBL/GenBank/DDBJ databases">
        <authorList>
            <person name="Lanie J.A."/>
            <person name="Ng W.-L."/>
            <person name="Kazmierczak K.M."/>
            <person name="Andrzejewski T.M."/>
            <person name="Davidsen T.M."/>
            <person name="Wayne K.J."/>
            <person name="Tettelin H."/>
            <person name="Glass J.I."/>
            <person name="Rusch D."/>
            <person name="Podicherti R."/>
            <person name="Tsui H.-C.T."/>
            <person name="Winkler M.E."/>
        </authorList>
    </citation>
    <scope>NUCLEOTIDE SEQUENCE</scope>
</reference>
<keyword evidence="1" id="KW-1133">Transmembrane helix</keyword>
<organism evidence="2">
    <name type="scientific">marine metagenome</name>
    <dbReference type="NCBI Taxonomy" id="408172"/>
    <lineage>
        <taxon>unclassified sequences</taxon>
        <taxon>metagenomes</taxon>
        <taxon>ecological metagenomes</taxon>
    </lineage>
</organism>
<feature type="non-terminal residue" evidence="2">
    <location>
        <position position="175"/>
    </location>
</feature>
<evidence type="ECO:0008006" key="3">
    <source>
        <dbReference type="Google" id="ProtNLM"/>
    </source>
</evidence>
<feature type="transmembrane region" description="Helical" evidence="1">
    <location>
        <begin position="12"/>
        <end position="36"/>
    </location>
</feature>
<proteinExistence type="predicted"/>
<gene>
    <name evidence="2" type="ORF">METZ01_LOCUS355609</name>
</gene>
<feature type="transmembrane region" description="Helical" evidence="1">
    <location>
        <begin position="101"/>
        <end position="118"/>
    </location>
</feature>
<dbReference type="AlphaFoldDB" id="A0A382S010"/>
<protein>
    <recommendedName>
        <fullName evidence="3">Major facilitator superfamily (MFS) profile domain-containing protein</fullName>
    </recommendedName>
</protein>
<accession>A0A382S010</accession>
<dbReference type="SUPFAM" id="SSF103473">
    <property type="entry name" value="MFS general substrate transporter"/>
    <property type="match status" value="1"/>
</dbReference>
<feature type="transmembrane region" description="Helical" evidence="1">
    <location>
        <begin position="48"/>
        <end position="70"/>
    </location>
</feature>
<dbReference type="PANTHER" id="PTHR23534">
    <property type="entry name" value="MFS PERMEASE"/>
    <property type="match status" value="1"/>
</dbReference>
<dbReference type="Gene3D" id="1.20.1250.20">
    <property type="entry name" value="MFS general substrate transporter like domains"/>
    <property type="match status" value="1"/>
</dbReference>
<dbReference type="PANTHER" id="PTHR23534:SF1">
    <property type="entry name" value="MAJOR FACILITATOR SUPERFAMILY PROTEIN"/>
    <property type="match status" value="1"/>
</dbReference>
<feature type="transmembrane region" description="Helical" evidence="1">
    <location>
        <begin position="77"/>
        <end position="95"/>
    </location>
</feature>
<keyword evidence="1" id="KW-0472">Membrane</keyword>
<dbReference type="EMBL" id="UINC01125134">
    <property type="protein sequence ID" value="SVD02755.1"/>
    <property type="molecule type" value="Genomic_DNA"/>
</dbReference>